<name>A0A8H5FSF7_9AGAR</name>
<feature type="region of interest" description="Disordered" evidence="1">
    <location>
        <begin position="25"/>
        <end position="70"/>
    </location>
</feature>
<feature type="region of interest" description="Disordered" evidence="1">
    <location>
        <begin position="148"/>
        <end position="167"/>
    </location>
</feature>
<feature type="compositionally biased region" description="Acidic residues" evidence="1">
    <location>
        <begin position="1050"/>
        <end position="1059"/>
    </location>
</feature>
<comment type="caution">
    <text evidence="2">The sequence shown here is derived from an EMBL/GenBank/DDBJ whole genome shotgun (WGS) entry which is preliminary data.</text>
</comment>
<feature type="region of interest" description="Disordered" evidence="1">
    <location>
        <begin position="239"/>
        <end position="262"/>
    </location>
</feature>
<reference evidence="2 3" key="1">
    <citation type="journal article" date="2020" name="ISME J.">
        <title>Uncovering the hidden diversity of litter-decomposition mechanisms in mushroom-forming fungi.</title>
        <authorList>
            <person name="Floudas D."/>
            <person name="Bentzer J."/>
            <person name="Ahren D."/>
            <person name="Johansson T."/>
            <person name="Persson P."/>
            <person name="Tunlid A."/>
        </authorList>
    </citation>
    <scope>NUCLEOTIDE SEQUENCE [LARGE SCALE GENOMIC DNA]</scope>
    <source>
        <strain evidence="2 3">CBS 291.85</strain>
    </source>
</reference>
<dbReference type="OrthoDB" id="2687259at2759"/>
<evidence type="ECO:0000256" key="1">
    <source>
        <dbReference type="SAM" id="MobiDB-lite"/>
    </source>
</evidence>
<gene>
    <name evidence="2" type="ORF">D9758_011656</name>
</gene>
<keyword evidence="3" id="KW-1185">Reference proteome</keyword>
<feature type="compositionally biased region" description="Acidic residues" evidence="1">
    <location>
        <begin position="1023"/>
        <end position="1043"/>
    </location>
</feature>
<evidence type="ECO:0000313" key="2">
    <source>
        <dbReference type="EMBL" id="KAF5347068.1"/>
    </source>
</evidence>
<feature type="compositionally biased region" description="Low complexity" evidence="1">
    <location>
        <begin position="158"/>
        <end position="167"/>
    </location>
</feature>
<feature type="compositionally biased region" description="Basic residues" evidence="1">
    <location>
        <begin position="731"/>
        <end position="741"/>
    </location>
</feature>
<feature type="compositionally biased region" description="Acidic residues" evidence="1">
    <location>
        <begin position="1003"/>
        <end position="1014"/>
    </location>
</feature>
<dbReference type="AlphaFoldDB" id="A0A8H5FSF7"/>
<dbReference type="InterPro" id="IPR041078">
    <property type="entry name" value="Plavaka"/>
</dbReference>
<feature type="compositionally biased region" description="Low complexity" evidence="1">
    <location>
        <begin position="40"/>
        <end position="49"/>
    </location>
</feature>
<dbReference type="EMBL" id="JAACJM010000097">
    <property type="protein sequence ID" value="KAF5347068.1"/>
    <property type="molecule type" value="Genomic_DNA"/>
</dbReference>
<sequence>MTKHRRRVQNTKYDDSFAISNRSALVKGHRRAASPPPESVDVNPTVDVDPVPHPSLSNHSDDDDDHFTPLRANEDHEIDSFSLEYTTVHNVSLVYKTEPDSTGLFRIYRYGKPSRIPNATSTLTDVADAPTFHHDNARAVRPGQVFGQQTATEEHESPLSPSPSFFASEPPTTLNIKSYAPFDSAAEYMLVNWSYQFPDVNAAAITNLARNVISNGEFISSIDSLKTFDAQRSYAKMDKFQRPSMPSTTPSNPSPPESEPNTLPFLDAAPDAWYKGTVRIPMPRAGVSYESEAAAPHFSIDEVWYRKPMDAIRCSFEEDIFFDFHLQPFRWFYKRQDGQVERVYSESYTSDRAAEIQEELHTHITQSHLETVIVWIMLWSDSTHLAQFGTASLWPIYMFIGNLSKYIRVKPSEYTAHHLAYIPSLSLPQLPDLVKDKYFEIYGQDPTDAEMRFMKREVIQAIYILLFNSDLCDAYLNGVELIILRSEWLCVRCGIRLEHVHHLGMKQDMKNRERLRRELTGPFLRKVEDARKAIFQSGRGVEGDVVKRILDSGSLTVARNAFMTILGIDIFKLICCDKLHEWDVGKVKDFLNQVVRILYSLKGDAVSAFDRRYSFRWVPTFGRGTIRRFHNNVSQMKKLAGRDYTAILECLMPVLEGLLPGRHDEIIQDITFDILVFNGHAKLRTHTDSSLSTFKQATKDLGRAFRTFAKDTSRAFETVELPREREARIRREAKKSTRGGRKFQGPSTSKKKSRLRTFNNNTAKTHALGDYPWAVKYYGTLDSFDTKIGEQEHKHVKSYYSRTNKNKHQGQIARHERRIRCLRRIKQRRAKNKRTRLTVGAWEEERLPLGDPDDPYQMASGKKFFLELDEFTRLARRDPAARFIDALDPEAFGLVHPRDVIRAIHLIPAFHHMGHHNGLPENSIGRQYESPSYAGPRELESDDWKYYYVNMFVESDIFMLFRGGGIGHQELHGLLKDFATDAGLDKLILPTYDSEGNEVEAVVEESEDEHEEVEEYRPGGGQADDESERSASEDEDLGSEEEWFEKMGPEDGDDGFVEE</sequence>
<protein>
    <submittedName>
        <fullName evidence="2">Uncharacterized protein</fullName>
    </submittedName>
</protein>
<evidence type="ECO:0000313" key="3">
    <source>
        <dbReference type="Proteomes" id="UP000559256"/>
    </source>
</evidence>
<proteinExistence type="predicted"/>
<dbReference type="Pfam" id="PF18759">
    <property type="entry name" value="Plavaka"/>
    <property type="match status" value="1"/>
</dbReference>
<feature type="region of interest" description="Disordered" evidence="1">
    <location>
        <begin position="1003"/>
        <end position="1059"/>
    </location>
</feature>
<accession>A0A8H5FSF7</accession>
<feature type="region of interest" description="Disordered" evidence="1">
    <location>
        <begin position="728"/>
        <end position="754"/>
    </location>
</feature>
<dbReference type="Proteomes" id="UP000559256">
    <property type="component" value="Unassembled WGS sequence"/>
</dbReference>
<organism evidence="2 3">
    <name type="scientific">Tetrapyrgos nigripes</name>
    <dbReference type="NCBI Taxonomy" id="182062"/>
    <lineage>
        <taxon>Eukaryota</taxon>
        <taxon>Fungi</taxon>
        <taxon>Dikarya</taxon>
        <taxon>Basidiomycota</taxon>
        <taxon>Agaricomycotina</taxon>
        <taxon>Agaricomycetes</taxon>
        <taxon>Agaricomycetidae</taxon>
        <taxon>Agaricales</taxon>
        <taxon>Marasmiineae</taxon>
        <taxon>Marasmiaceae</taxon>
        <taxon>Tetrapyrgos</taxon>
    </lineage>
</organism>